<dbReference type="Pfam" id="PF02450">
    <property type="entry name" value="LCAT"/>
    <property type="match status" value="2"/>
</dbReference>
<dbReference type="InterPro" id="IPR029058">
    <property type="entry name" value="AB_hydrolase_fold"/>
</dbReference>
<dbReference type="PaxDb" id="2850-Phatr49702"/>
<evidence type="ECO:0000313" key="3">
    <source>
        <dbReference type="Proteomes" id="UP000000759"/>
    </source>
</evidence>
<evidence type="ECO:0000313" key="2">
    <source>
        <dbReference type="EMBL" id="EEC44123.1"/>
    </source>
</evidence>
<reference evidence="2 3" key="1">
    <citation type="journal article" date="2008" name="Nature">
        <title>The Phaeodactylum genome reveals the evolutionary history of diatom genomes.</title>
        <authorList>
            <person name="Bowler C."/>
            <person name="Allen A.E."/>
            <person name="Badger J.H."/>
            <person name="Grimwood J."/>
            <person name="Jabbari K."/>
            <person name="Kuo A."/>
            <person name="Maheswari U."/>
            <person name="Martens C."/>
            <person name="Maumus F."/>
            <person name="Otillar R.P."/>
            <person name="Rayko E."/>
            <person name="Salamov A."/>
            <person name="Vandepoele K."/>
            <person name="Beszteri B."/>
            <person name="Gruber A."/>
            <person name="Heijde M."/>
            <person name="Katinka M."/>
            <person name="Mock T."/>
            <person name="Valentin K."/>
            <person name="Verret F."/>
            <person name="Berges J.A."/>
            <person name="Brownlee C."/>
            <person name="Cadoret J.P."/>
            <person name="Chiovitti A."/>
            <person name="Choi C.J."/>
            <person name="Coesel S."/>
            <person name="De Martino A."/>
            <person name="Detter J.C."/>
            <person name="Durkin C."/>
            <person name="Falciatore A."/>
            <person name="Fournet J."/>
            <person name="Haruta M."/>
            <person name="Huysman M.J."/>
            <person name="Jenkins B.D."/>
            <person name="Jiroutova K."/>
            <person name="Jorgensen R.E."/>
            <person name="Joubert Y."/>
            <person name="Kaplan A."/>
            <person name="Kroger N."/>
            <person name="Kroth P.G."/>
            <person name="La Roche J."/>
            <person name="Lindquist E."/>
            <person name="Lommer M."/>
            <person name="Martin-Jezequel V."/>
            <person name="Lopez P.J."/>
            <person name="Lucas S."/>
            <person name="Mangogna M."/>
            <person name="McGinnis K."/>
            <person name="Medlin L.K."/>
            <person name="Montsant A."/>
            <person name="Oudot-Le Secq M.P."/>
            <person name="Napoli C."/>
            <person name="Obornik M."/>
            <person name="Parker M.S."/>
            <person name="Petit J.L."/>
            <person name="Porcel B.M."/>
            <person name="Poulsen N."/>
            <person name="Robison M."/>
            <person name="Rychlewski L."/>
            <person name="Rynearson T.A."/>
            <person name="Schmutz J."/>
            <person name="Shapiro H."/>
            <person name="Siaut M."/>
            <person name="Stanley M."/>
            <person name="Sussman M.R."/>
            <person name="Taylor A.R."/>
            <person name="Vardi A."/>
            <person name="von Dassow P."/>
            <person name="Vyverman W."/>
            <person name="Willis A."/>
            <person name="Wyrwicz L.S."/>
            <person name="Rokhsar D.S."/>
            <person name="Weissenbach J."/>
            <person name="Armbrust E.V."/>
            <person name="Green B.R."/>
            <person name="Van de Peer Y."/>
            <person name="Grigoriev I.V."/>
        </authorList>
    </citation>
    <scope>NUCLEOTIDE SEQUENCE [LARGE SCALE GENOMIC DNA]</scope>
    <source>
        <strain evidence="2 3">CCAP 1055/1</strain>
    </source>
</reference>
<name>B7GBI2_PHATC</name>
<dbReference type="RefSeq" id="XP_002184374.1">
    <property type="nucleotide sequence ID" value="XM_002184338.1"/>
</dbReference>
<evidence type="ECO:0008006" key="4">
    <source>
        <dbReference type="Google" id="ProtNLM"/>
    </source>
</evidence>
<feature type="compositionally biased region" description="Polar residues" evidence="1">
    <location>
        <begin position="216"/>
        <end position="228"/>
    </location>
</feature>
<dbReference type="OrthoDB" id="190846at2759"/>
<dbReference type="Proteomes" id="UP000000759">
    <property type="component" value="Chromosome 23"/>
</dbReference>
<keyword evidence="3" id="KW-1185">Reference proteome</keyword>
<organism evidence="2 3">
    <name type="scientific">Phaeodactylum tricornutum (strain CCAP 1055/1)</name>
    <dbReference type="NCBI Taxonomy" id="556484"/>
    <lineage>
        <taxon>Eukaryota</taxon>
        <taxon>Sar</taxon>
        <taxon>Stramenopiles</taxon>
        <taxon>Ochrophyta</taxon>
        <taxon>Bacillariophyta</taxon>
        <taxon>Bacillariophyceae</taxon>
        <taxon>Bacillariophycidae</taxon>
        <taxon>Naviculales</taxon>
        <taxon>Phaeodactylaceae</taxon>
        <taxon>Phaeodactylum</taxon>
    </lineage>
</organism>
<evidence type="ECO:0000256" key="1">
    <source>
        <dbReference type="SAM" id="MobiDB-lite"/>
    </source>
</evidence>
<feature type="region of interest" description="Disordered" evidence="1">
    <location>
        <begin position="216"/>
        <end position="235"/>
    </location>
</feature>
<feature type="region of interest" description="Disordered" evidence="1">
    <location>
        <begin position="75"/>
        <end position="114"/>
    </location>
</feature>
<dbReference type="PANTHER" id="PTHR11440">
    <property type="entry name" value="LECITHIN-CHOLESTEROL ACYLTRANSFERASE-RELATED"/>
    <property type="match status" value="1"/>
</dbReference>
<dbReference type="GeneID" id="7198327"/>
<dbReference type="OMA" id="HTWLLHA"/>
<dbReference type="EMBL" id="CM000625">
    <property type="protein sequence ID" value="EEC44123.1"/>
    <property type="molecule type" value="Genomic_DNA"/>
</dbReference>
<sequence>MMKAFRKIIVTDNVNKIPCSSLVRSRVNAQQHETLRAPGPNSWTKRIVVLIHISLALLPNICSASLANPLQSKFENDADKTEPPEQENKAFIEYETRSDAKDRSSNSDDNVEDSMYDPLQIDPECGYEDCWSPPESTMEQITTAGVDATCSYGGVDPDGLFQAEDEESRERCTTQQEMIVDKHWGSDPHIIQMRDKLRQSGSGISSKHERLKKINDTATGSTTPTNHATAKANESDTVNKRPPIFLMPGLASTRLVAWRFKSCPHHPLLSDIKVQDYVWLNINLVMQMGTIDVSCMKECLQLGWNQTDTDDIEIGCKLRPDEGLDAISSLSPGGISTKLLVGGTNTVYAWLVQWLADNLGYDVSNIVGLPYDWRLSPDKMQSRDGFLTLTRRRIEAAVQSNGKPGIMVAHSMGNLIFRYFLEWLKTELQQEAFHRYVKQADRRAKMKQKAARNLEDEASTDTSYLSGWVTGFDEWWSGSPADETDIASRNAKLWELAQMEGETAWYEWIETHIWTYIGLSSPMLGAINPLRAVISGENMGVPMEDSTAREMEITFGSTHTVNPLSTKEGFCDRWDFDDWGDEELATTSARTAQMNKHQAHVDSRLACLDDIVTEIEGLAEDQGNRDPWKNYPALKALLLDREDWDSDQPMVQITTEYCDEKEKSPCAINSTFNIGPLDVQSGEIFTKINKVWREELDPLKVKKEQLEESFWNTAVPNMLNSSWERPLIKHVIMAYGVDVPTEVGYTYRKRVIKDTSLIEGEYDGIPNLQRALWEDAGGTLYEERFDVQRGGFGEMLGKKRPRRTKIADGSLHHSGDGSVPYLSLMWAHTWLLHAVRALRHDGSEGPKNPLDGIEISHRPKGAMEWMKGSPPKSVTILGGDKKYEESSDTGTAHPHGTKYKPEMIRYHSAGTSRTTGIEYTTTVLEALRVEHKETTRNYDILAAVFTDVLRKMHDDLNIV</sequence>
<dbReference type="GO" id="GO:0006629">
    <property type="term" value="P:lipid metabolic process"/>
    <property type="evidence" value="ECO:0007669"/>
    <property type="project" value="InterPro"/>
</dbReference>
<dbReference type="KEGG" id="pti:PHATRDRAFT_49702"/>
<dbReference type="SUPFAM" id="SSF53474">
    <property type="entry name" value="alpha/beta-Hydrolases"/>
    <property type="match status" value="1"/>
</dbReference>
<dbReference type="Gene3D" id="3.40.50.1820">
    <property type="entry name" value="alpha/beta hydrolase"/>
    <property type="match status" value="1"/>
</dbReference>
<proteinExistence type="predicted"/>
<dbReference type="InterPro" id="IPR003386">
    <property type="entry name" value="LACT/PDAT_acylTrfase"/>
</dbReference>
<feature type="compositionally biased region" description="Basic and acidic residues" evidence="1">
    <location>
        <begin position="75"/>
        <end position="106"/>
    </location>
</feature>
<dbReference type="eggNOG" id="KOG2369">
    <property type="taxonomic scope" value="Eukaryota"/>
</dbReference>
<protein>
    <recommendedName>
        <fullName evidence="4">Phospholipid:diacylglycerol acyltransferase</fullName>
    </recommendedName>
</protein>
<reference evidence="3" key="2">
    <citation type="submission" date="2008-08" db="EMBL/GenBank/DDBJ databases">
        <authorList>
            <consortium name="Diatom Consortium"/>
            <person name="Grigoriev I."/>
            <person name="Grimwood J."/>
            <person name="Kuo A."/>
            <person name="Otillar R.P."/>
            <person name="Salamov A."/>
            <person name="Detter J.C."/>
            <person name="Lindquist E."/>
            <person name="Shapiro H."/>
            <person name="Lucas S."/>
            <person name="Glavina del Rio T."/>
            <person name="Pitluck S."/>
            <person name="Rokhsar D."/>
            <person name="Bowler C."/>
        </authorList>
    </citation>
    <scope>GENOME REANNOTATION</scope>
    <source>
        <strain evidence="3">CCAP 1055/1</strain>
    </source>
</reference>
<dbReference type="HOGENOM" id="CLU_308076_0_0_1"/>
<dbReference type="InParanoid" id="B7GBI2"/>
<dbReference type="GO" id="GO:0008374">
    <property type="term" value="F:O-acyltransferase activity"/>
    <property type="evidence" value="ECO:0007669"/>
    <property type="project" value="InterPro"/>
</dbReference>
<accession>B7GBI2</accession>
<gene>
    <name evidence="2" type="ORF">PHATRDRAFT_49702</name>
</gene>
<dbReference type="AlphaFoldDB" id="B7GBI2"/>